<dbReference type="AlphaFoldDB" id="A0A5E4QVW9"/>
<evidence type="ECO:0000313" key="1">
    <source>
        <dbReference type="EMBL" id="VVD01861.1"/>
    </source>
</evidence>
<reference evidence="1 2" key="1">
    <citation type="submission" date="2017-07" db="EMBL/GenBank/DDBJ databases">
        <authorList>
            <person name="Talla V."/>
            <person name="Backstrom N."/>
        </authorList>
    </citation>
    <scope>NUCLEOTIDE SEQUENCE [LARGE SCALE GENOMIC DNA]</scope>
</reference>
<accession>A0A5E4QVW9</accession>
<keyword evidence="2" id="KW-1185">Reference proteome</keyword>
<sequence length="308" mass="35134">MLVISSAVTHGEEMKDTDTYISTFLADLWLESADIIKILWRDCSKKLLDDKDIIDRKEFYPKFVRCMKRKTLRALDRSLSFDEVPVADGVTLVRYDLVDRAGNIVSESHNSTWSEKELEEGEWRTLALQRIAQVLRTHVIKFDFDLDQAVGKAVLGGKALLLAKMALILASIQGLKKIATSPLSYGFYHTYPYDHYDKRSNDNWMQLRVPSRKNFAQLSTNVESSEVEKFNYRSMNDIETVTWKPSESRIIHSNDIYGSSESNSLLSATDDSVPIDLNTGPSDVQADYALELPYNRLYFQNPTTIIPA</sequence>
<organism evidence="1 2">
    <name type="scientific">Leptidea sinapis</name>
    <dbReference type="NCBI Taxonomy" id="189913"/>
    <lineage>
        <taxon>Eukaryota</taxon>
        <taxon>Metazoa</taxon>
        <taxon>Ecdysozoa</taxon>
        <taxon>Arthropoda</taxon>
        <taxon>Hexapoda</taxon>
        <taxon>Insecta</taxon>
        <taxon>Pterygota</taxon>
        <taxon>Neoptera</taxon>
        <taxon>Endopterygota</taxon>
        <taxon>Lepidoptera</taxon>
        <taxon>Glossata</taxon>
        <taxon>Ditrysia</taxon>
        <taxon>Papilionoidea</taxon>
        <taxon>Pieridae</taxon>
        <taxon>Dismorphiinae</taxon>
        <taxon>Leptidea</taxon>
    </lineage>
</organism>
<gene>
    <name evidence="1" type="ORF">LSINAPIS_LOCUS12184</name>
</gene>
<dbReference type="EMBL" id="FZQP02005555">
    <property type="protein sequence ID" value="VVD01861.1"/>
    <property type="molecule type" value="Genomic_DNA"/>
</dbReference>
<name>A0A5E4QVW9_9NEOP</name>
<proteinExistence type="predicted"/>
<protein>
    <submittedName>
        <fullName evidence="1">Uncharacterized protein</fullName>
    </submittedName>
</protein>
<dbReference type="Proteomes" id="UP000324832">
    <property type="component" value="Unassembled WGS sequence"/>
</dbReference>
<dbReference type="InterPro" id="IPR012464">
    <property type="entry name" value="DUF1676"/>
</dbReference>
<dbReference type="Pfam" id="PF07898">
    <property type="entry name" value="DUF1676"/>
    <property type="match status" value="1"/>
</dbReference>
<dbReference type="GO" id="GO:0016020">
    <property type="term" value="C:membrane"/>
    <property type="evidence" value="ECO:0007669"/>
    <property type="project" value="TreeGrafter"/>
</dbReference>
<evidence type="ECO:0000313" key="2">
    <source>
        <dbReference type="Proteomes" id="UP000324832"/>
    </source>
</evidence>
<dbReference type="PANTHER" id="PTHR21879">
    <property type="entry name" value="FI03362P-RELATED-RELATED"/>
    <property type="match status" value="1"/>
</dbReference>